<dbReference type="GO" id="GO:0005524">
    <property type="term" value="F:ATP binding"/>
    <property type="evidence" value="ECO:0007669"/>
    <property type="project" value="UniProtKB-UniRule"/>
</dbReference>
<dbReference type="HOGENOM" id="CLU_000192_4_0_1"/>
<protein>
    <recommendedName>
        <fullName evidence="10">Myosin motor domain-containing protein</fullName>
    </recommendedName>
</protein>
<evidence type="ECO:0000256" key="6">
    <source>
        <dbReference type="ARBA" id="ARBA00023175"/>
    </source>
</evidence>
<dbReference type="Proteomes" id="UP000000709">
    <property type="component" value="Unassembled WGS sequence"/>
</dbReference>
<dbReference type="GO" id="GO:0007015">
    <property type="term" value="P:actin filament organization"/>
    <property type="evidence" value="ECO:0007669"/>
    <property type="project" value="TreeGrafter"/>
</dbReference>
<dbReference type="GO" id="GO:0031671">
    <property type="term" value="P:primary cell septum biogenesis"/>
    <property type="evidence" value="ECO:0007669"/>
    <property type="project" value="EnsemblFungi"/>
</dbReference>
<evidence type="ECO:0000256" key="2">
    <source>
        <dbReference type="ARBA" id="ARBA00022741"/>
    </source>
</evidence>
<dbReference type="OMA" id="DVRFLHK"/>
<dbReference type="SMART" id="SM00242">
    <property type="entry name" value="MYSc"/>
    <property type="match status" value="1"/>
</dbReference>
<feature type="binding site" evidence="8">
    <location>
        <begin position="163"/>
        <end position="170"/>
    </location>
    <ligand>
        <name>ATP</name>
        <dbReference type="ChEBI" id="CHEBI:30616"/>
    </ligand>
</feature>
<dbReference type="PANTHER" id="PTHR13140">
    <property type="entry name" value="MYOSIN"/>
    <property type="match status" value="1"/>
</dbReference>
<sequence>MDSTSKNWVWIPDPDQLFVKGYVSDYLDNNKCKVIIDPTAGGGGAAAAATTSDNHRIVDQSTLESCNPDKFNKCNDMAELTHLNEPSVVYNLYLRYMDDLIYTYSGLFLVAINPYKNLPIYDRGSLKHHHQSDKPQPHIFSIAEAAYRNMLSNKKNQSILVTGESGAGKTENTKKIIQYLSLVTSSEGEASDIHSKIIQANPILESFGNAKTIKNNNSSRFGKFIQIYFSSINGNITGATIEYYLLEKSRVVNQASNERNYHIFYQFLKGYDNLASLGLNKDITTYNYLNNSSIDQVDDFKEFNLLQQAFTIMGFSDEETQFIYQVLAIILHLGNIDFTSWKSDQANFTPESPLAMISQLLGIKKEELVENLSRPKVQAGREFIVKSKRPSEVKFIIDAFAKYLYERLFQFIIDKINTGLHTTNPQYDNNHNLIGVLDIAGFEIFDVNSFEQLCINYTNEKLQQFFNHHSFILEQSEYLREAIEWDYIDFGQDLQPTIDLIETKTPMGIFKLLDEECIMPKSSDESFMEKLSQNFNKSHPKFSENKFKNGFIVHHYAGKVEYNVTNWLQKNTDPVSESIIKLLPHSSNSFIAAMFGSDPHLEVASKRISNFKLKTASQKHKDQLKTLMDQLSITEPHFVRCILPNLKKSPQMFDKQLVVNQLRCNGVLEGIRITRAGYPNKMTFDDFNARYAILHDLELRHEPRETSEMILNHTGLDKQVYKVGLTKIFFKNGILAKLEELRDCKLKAIFTDLQKIIRGNAKRRMIKHQIRQIQSAKIVAQTMQKVEEAKSGSYWMELFYHIKPLLEESGKVLDTREIQDNLNKVTEQLKETEGTKQGLEKDNQILKTQVSKLEDEIISTASVMNEKNGQLDKLKSEAIKAKATIKDLEEKVTSMAHVNKEIIDEKDKLNTRLFELSASHEGKIKELESLSNLHTSAKDELGRLKRELKSLAESKSKELTNLKQSHESKLSDSTREVGRLNQLIADLKKTHETASKSEHQALVDEITTLKSTISKLNSEIATYQSTIKDLNSKIEKNESYKTKYDAKIDEAKEKVHLLKSKVETKTSEIAQQKQQIDQLTRELASIKDKLALSENKLTELNQVKDAQSKNLSEIERLTEQLTQADQQQQEIQAEYDKLKQEHAKLEQQANDQITFLNSKLAQLETQEKENVPEATPSIMEEYKAMKLKLNESSAMLRREKFENRKIAEELSILKERVNGSSKVDVKRRSVAYGEKTDSAGLDVLHREIEDLKFKLSQEQGNFARAETYAVELQKKLNKLQATRGLNSVTDYEKKYQESEKRARDLESKINELVVHSNSPPTSADNSFTRSDSIMSLSNHALRGVNADFVQIYQDISKTLRATREELNHSKSEILRLKSLLRDSEEELYAAKSNNFRTSISDYETKIANLNVKYENLLSRNKDLNDGVELYKKRAEEYFQKLELAESAVTISKRHEEASRRELNEAKSQLILAREESRASQMLLKEFQGKVGTLETLAQEKKFQLGKAHDEIKILKEKIDYHVNNYENKEVTEQLKEEINNLHKELNFKTETETSLIKENKQVQLDYEDMVRTKNEMETELGEALVREDKLEAQVQTLTNSVRQLEDDKFINERKIANFTKQTASLKSLIEEVTTQRDSLVQEKEELGDQVYRLTRELDDKTAELSQTNAKLDLMRTHLQNQRDDSEQIKTELNQSKISSTSEYMDQQRLRKELLVTNEENLSLKKANSELNSKVSDLQQKLYSNEQLQFWETKVKDLSSQLDTAISEGHEANKIIKSLERNVKQLEIRVEHETQLTKRYNDENFDYQNKVNHYKSTIEILHQENIDKDLALKTSERANSEMRGELLLAQKEILELRQRLGL</sequence>
<dbReference type="Gene3D" id="1.10.10.820">
    <property type="match status" value="1"/>
</dbReference>
<keyword evidence="6 8" id="KW-0505">Motor protein</keyword>
<dbReference type="GeneID" id="18870210"/>
<dbReference type="OrthoDB" id="6108017at2759"/>
<dbReference type="InterPro" id="IPR001609">
    <property type="entry name" value="Myosin_head_motor_dom-like"/>
</dbReference>
<keyword evidence="7 8" id="KW-0009">Actin-binding</keyword>
<proteinExistence type="inferred from homology"/>
<keyword evidence="5 8" id="KW-0518">Myosin</keyword>
<dbReference type="GO" id="GO:0016460">
    <property type="term" value="C:myosin II complex"/>
    <property type="evidence" value="ECO:0007669"/>
    <property type="project" value="EnsemblFungi"/>
</dbReference>
<evidence type="ECO:0000256" key="8">
    <source>
        <dbReference type="PROSITE-ProRule" id="PRU00782"/>
    </source>
</evidence>
<feature type="region of interest" description="Actin-binding" evidence="8">
    <location>
        <begin position="624"/>
        <end position="646"/>
    </location>
</feature>
<organism evidence="12">
    <name type="scientific">Spathaspora passalidarum (strain NRRL Y-27907 / 11-Y1)</name>
    <dbReference type="NCBI Taxonomy" id="619300"/>
    <lineage>
        <taxon>Eukaryota</taxon>
        <taxon>Fungi</taxon>
        <taxon>Dikarya</taxon>
        <taxon>Ascomycota</taxon>
        <taxon>Saccharomycotina</taxon>
        <taxon>Pichiomycetes</taxon>
        <taxon>Debaryomycetaceae</taxon>
        <taxon>Spathaspora</taxon>
    </lineage>
</organism>
<feature type="coiled-coil region" evidence="9">
    <location>
        <begin position="1366"/>
        <end position="1475"/>
    </location>
</feature>
<dbReference type="FunFam" id="1.10.10.820:FF:000001">
    <property type="entry name" value="Myosin heavy chain"/>
    <property type="match status" value="1"/>
</dbReference>
<evidence type="ECO:0000256" key="4">
    <source>
        <dbReference type="ARBA" id="ARBA00023054"/>
    </source>
</evidence>
<evidence type="ECO:0000256" key="9">
    <source>
        <dbReference type="SAM" id="Coils"/>
    </source>
</evidence>
<dbReference type="Gene3D" id="1.10.287.1490">
    <property type="match status" value="1"/>
</dbReference>
<dbReference type="KEGG" id="spaa:SPAPADRAFT_139460"/>
<feature type="domain" description="Myosin motor" evidence="10">
    <location>
        <begin position="72"/>
        <end position="743"/>
    </location>
</feature>
<dbReference type="Gene3D" id="1.20.58.530">
    <property type="match status" value="1"/>
</dbReference>
<dbReference type="Gene3D" id="1.20.5.4820">
    <property type="match status" value="1"/>
</dbReference>
<dbReference type="PANTHER" id="PTHR13140:SF857">
    <property type="entry name" value="MYOSIN-11"/>
    <property type="match status" value="1"/>
</dbReference>
<dbReference type="GO" id="GO:0032033">
    <property type="term" value="F:myosin II light chain binding"/>
    <property type="evidence" value="ECO:0007669"/>
    <property type="project" value="EnsemblFungi"/>
</dbReference>
<dbReference type="GO" id="GO:0016020">
    <property type="term" value="C:membrane"/>
    <property type="evidence" value="ECO:0007669"/>
    <property type="project" value="TreeGrafter"/>
</dbReference>
<evidence type="ECO:0000256" key="7">
    <source>
        <dbReference type="ARBA" id="ARBA00023203"/>
    </source>
</evidence>
<dbReference type="InParanoid" id="G3ANR9"/>
<dbReference type="FunCoup" id="G3ANR9">
    <property type="interactions" value="398"/>
</dbReference>
<name>G3ANR9_SPAPN</name>
<feature type="coiled-coil region" evidence="9">
    <location>
        <begin position="815"/>
        <end position="891"/>
    </location>
</feature>
<feature type="coiled-coil region" evidence="9">
    <location>
        <begin position="1720"/>
        <end position="1802"/>
    </location>
</feature>
<dbReference type="Gene3D" id="3.40.850.10">
    <property type="entry name" value="Kinesin motor domain"/>
    <property type="match status" value="1"/>
</dbReference>
<dbReference type="PROSITE" id="PS51456">
    <property type="entry name" value="MYOSIN_MOTOR"/>
    <property type="match status" value="1"/>
</dbReference>
<evidence type="ECO:0000256" key="1">
    <source>
        <dbReference type="ARBA" id="ARBA00008314"/>
    </source>
</evidence>
<dbReference type="InterPro" id="IPR027417">
    <property type="entry name" value="P-loop_NTPase"/>
</dbReference>
<dbReference type="GO" id="GO:1904498">
    <property type="term" value="P:protein localization to mitotic actomyosin contractile ring"/>
    <property type="evidence" value="ECO:0007669"/>
    <property type="project" value="EnsemblFungi"/>
</dbReference>
<dbReference type="GO" id="GO:1902404">
    <property type="term" value="P:mitotic actomyosin contractile ring contraction"/>
    <property type="evidence" value="ECO:0007669"/>
    <property type="project" value="EnsemblFungi"/>
</dbReference>
<feature type="coiled-coil region" evidence="9">
    <location>
        <begin position="1531"/>
        <end position="1663"/>
    </location>
</feature>
<dbReference type="CDD" id="cd01377">
    <property type="entry name" value="MYSc_class_II"/>
    <property type="match status" value="1"/>
</dbReference>
<dbReference type="GO" id="GO:1903475">
    <property type="term" value="P:mitotic actomyosin contractile ring assembly"/>
    <property type="evidence" value="ECO:0007669"/>
    <property type="project" value="EnsemblFungi"/>
</dbReference>
<dbReference type="eggNOG" id="KOG0161">
    <property type="taxonomic scope" value="Eukaryota"/>
</dbReference>
<evidence type="ECO:0000313" key="11">
    <source>
        <dbReference type="EMBL" id="EGW32004.1"/>
    </source>
</evidence>
<keyword evidence="12" id="KW-1185">Reference proteome</keyword>
<dbReference type="Gene3D" id="1.20.120.720">
    <property type="entry name" value="Myosin VI head, motor domain, U50 subdomain"/>
    <property type="match status" value="1"/>
</dbReference>
<dbReference type="GO" id="GO:0000131">
    <property type="term" value="C:incipient cellular bud site"/>
    <property type="evidence" value="ECO:0007669"/>
    <property type="project" value="EnsemblFungi"/>
</dbReference>
<dbReference type="Pfam" id="PF00063">
    <property type="entry name" value="Myosin_head"/>
    <property type="match status" value="1"/>
</dbReference>
<dbReference type="RefSeq" id="XP_007375280.1">
    <property type="nucleotide sequence ID" value="XM_007375218.1"/>
</dbReference>
<dbReference type="SUPFAM" id="SSF52540">
    <property type="entry name" value="P-loop containing nucleoside triphosphate hydrolases"/>
    <property type="match status" value="1"/>
</dbReference>
<dbReference type="EMBL" id="GL996502">
    <property type="protein sequence ID" value="EGW32004.1"/>
    <property type="molecule type" value="Genomic_DNA"/>
</dbReference>
<dbReference type="PROSITE" id="PS50096">
    <property type="entry name" value="IQ"/>
    <property type="match status" value="1"/>
</dbReference>
<comment type="similarity">
    <text evidence="1 8">Belongs to the TRAFAC class myosin-kinesin ATPase superfamily. Myosin family.</text>
</comment>
<evidence type="ECO:0000313" key="12">
    <source>
        <dbReference type="Proteomes" id="UP000000709"/>
    </source>
</evidence>
<feature type="coiled-coil region" evidence="9">
    <location>
        <begin position="1241"/>
        <end position="1315"/>
    </location>
</feature>
<dbReference type="GO" id="GO:0000146">
    <property type="term" value="F:microfilament motor activity"/>
    <property type="evidence" value="ECO:0007669"/>
    <property type="project" value="TreeGrafter"/>
</dbReference>
<dbReference type="GO" id="GO:0051015">
    <property type="term" value="F:actin filament binding"/>
    <property type="evidence" value="ECO:0007669"/>
    <property type="project" value="TreeGrafter"/>
</dbReference>
<dbReference type="GO" id="GO:0000142">
    <property type="term" value="C:cellular bud neck contractile ring"/>
    <property type="evidence" value="ECO:0007669"/>
    <property type="project" value="EnsemblFungi"/>
</dbReference>
<evidence type="ECO:0000256" key="3">
    <source>
        <dbReference type="ARBA" id="ARBA00022840"/>
    </source>
</evidence>
<dbReference type="InterPro" id="IPR036961">
    <property type="entry name" value="Kinesin_motor_dom_sf"/>
</dbReference>
<dbReference type="STRING" id="619300.G3ANR9"/>
<dbReference type="PRINTS" id="PR00193">
    <property type="entry name" value="MYOSINHEAVY"/>
</dbReference>
<evidence type="ECO:0000256" key="5">
    <source>
        <dbReference type="ARBA" id="ARBA00023123"/>
    </source>
</evidence>
<feature type="coiled-coil region" evidence="9">
    <location>
        <begin position="927"/>
        <end position="1166"/>
    </location>
</feature>
<keyword evidence="4 9" id="KW-0175">Coiled coil</keyword>
<reference evidence="11 12" key="1">
    <citation type="journal article" date="2011" name="Proc. Natl. Acad. Sci. U.S.A.">
        <title>Comparative genomics of xylose-fermenting fungi for enhanced biofuel production.</title>
        <authorList>
            <person name="Wohlbach D.J."/>
            <person name="Kuo A."/>
            <person name="Sato T.K."/>
            <person name="Potts K.M."/>
            <person name="Salamov A.A."/>
            <person name="LaButti K.M."/>
            <person name="Sun H."/>
            <person name="Clum A."/>
            <person name="Pangilinan J.L."/>
            <person name="Lindquist E.A."/>
            <person name="Lucas S."/>
            <person name="Lapidus A."/>
            <person name="Jin M."/>
            <person name="Gunawan C."/>
            <person name="Balan V."/>
            <person name="Dale B.E."/>
            <person name="Jeffries T.W."/>
            <person name="Zinkel R."/>
            <person name="Barry K.W."/>
            <person name="Grigoriev I.V."/>
            <person name="Gasch A.P."/>
        </authorList>
    </citation>
    <scope>NUCLEOTIDE SEQUENCE [LARGE SCALE GENOMIC DNA]</scope>
    <source>
        <strain evidence="12">NRRL Y-27907 / 11-Y1</strain>
    </source>
</reference>
<gene>
    <name evidence="11" type="ORF">SPAPADRAFT_139460</name>
</gene>
<keyword evidence="2 8" id="KW-0547">Nucleotide-binding</keyword>
<accession>G3ANR9</accession>
<keyword evidence="3 8" id="KW-0067">ATP-binding</keyword>
<evidence type="ECO:0000259" key="10">
    <source>
        <dbReference type="PROSITE" id="PS51456"/>
    </source>
</evidence>
<dbReference type="GO" id="GO:0000920">
    <property type="term" value="P:septum digestion after cytokinesis"/>
    <property type="evidence" value="ECO:0007669"/>
    <property type="project" value="EnsemblFungi"/>
</dbReference>